<feature type="transmembrane region" description="Helical" evidence="1">
    <location>
        <begin position="7"/>
        <end position="26"/>
    </location>
</feature>
<keyword evidence="3" id="KW-1185">Reference proteome</keyword>
<keyword evidence="1" id="KW-1133">Transmembrane helix</keyword>
<reference evidence="2" key="1">
    <citation type="journal article" date="2024" name="Int. J. Syst. Evol. Microbiol.">
        <title>Polycladomyces zharkentensis sp. nov., a novel thermophilic cellulose- and starch-degrading member of the Bacillota from a geothermal aquifer in Kazakhstan.</title>
        <authorList>
            <person name="Mashzhan A."/>
            <person name="Kistaubayeva A."/>
            <person name="Javier-Lopez R."/>
            <person name="Bissenova U."/>
            <person name="Bissenbay A."/>
            <person name="Birkeland N.K."/>
        </authorList>
    </citation>
    <scope>NUCLEOTIDE SEQUENCE</scope>
    <source>
        <strain evidence="2">ZKZ2T</strain>
    </source>
</reference>
<keyword evidence="1" id="KW-0812">Transmembrane</keyword>
<dbReference type="Proteomes" id="UP001177120">
    <property type="component" value="Unassembled WGS sequence"/>
</dbReference>
<comment type="caution">
    <text evidence="2">The sequence shown here is derived from an EMBL/GenBank/DDBJ whole genome shotgun (WGS) entry which is preliminary data.</text>
</comment>
<feature type="transmembrane region" description="Helical" evidence="1">
    <location>
        <begin position="55"/>
        <end position="83"/>
    </location>
</feature>
<organism evidence="2 3">
    <name type="scientific">Polycladomyces zharkentensis</name>
    <dbReference type="NCBI Taxonomy" id="2807616"/>
    <lineage>
        <taxon>Bacteria</taxon>
        <taxon>Bacillati</taxon>
        <taxon>Bacillota</taxon>
        <taxon>Bacilli</taxon>
        <taxon>Bacillales</taxon>
        <taxon>Thermoactinomycetaceae</taxon>
        <taxon>Polycladomyces</taxon>
    </lineage>
</organism>
<evidence type="ECO:0000256" key="1">
    <source>
        <dbReference type="SAM" id="Phobius"/>
    </source>
</evidence>
<dbReference type="RefSeq" id="WP_205492270.1">
    <property type="nucleotide sequence ID" value="NZ_JAFHAP010000002.1"/>
</dbReference>
<dbReference type="EMBL" id="JAFHAP010000002">
    <property type="protein sequence ID" value="MBN2908107.1"/>
    <property type="molecule type" value="Genomic_DNA"/>
</dbReference>
<keyword evidence="1" id="KW-0472">Membrane</keyword>
<evidence type="ECO:0000313" key="2">
    <source>
        <dbReference type="EMBL" id="MBN2908107.1"/>
    </source>
</evidence>
<gene>
    <name evidence="2" type="ORF">JQC72_01030</name>
</gene>
<accession>A0ABS2WEZ7</accession>
<sequence>MKTFKLVASWIFVIVSVVGLLFALLYETSSFLFVTTTGPALIAVFSTDDPSTPAIVPFLIFVGGYGLEIGWFVLLFFAVRIIVRSFKKEEQDKIPV</sequence>
<proteinExistence type="predicted"/>
<protein>
    <submittedName>
        <fullName evidence="2">Uncharacterized protein</fullName>
    </submittedName>
</protein>
<evidence type="ECO:0000313" key="3">
    <source>
        <dbReference type="Proteomes" id="UP001177120"/>
    </source>
</evidence>
<name>A0ABS2WEZ7_9BACL</name>